<dbReference type="AlphaFoldDB" id="A0A2S7C271"/>
<dbReference type="Gene3D" id="3.40.50.300">
    <property type="entry name" value="P-loop containing nucleotide triphosphate hydrolases"/>
    <property type="match status" value="1"/>
</dbReference>
<keyword evidence="6 7" id="KW-0472">Membrane</keyword>
<evidence type="ECO:0000256" key="3">
    <source>
        <dbReference type="ARBA" id="ARBA00022741"/>
    </source>
</evidence>
<dbReference type="GO" id="GO:0034040">
    <property type="term" value="F:ATPase-coupled lipid transmembrane transporter activity"/>
    <property type="evidence" value="ECO:0007669"/>
    <property type="project" value="TreeGrafter"/>
</dbReference>
<dbReference type="InterPro" id="IPR036640">
    <property type="entry name" value="ABC1_TM_sf"/>
</dbReference>
<keyword evidence="3" id="KW-0547">Nucleotide-binding</keyword>
<dbReference type="GO" id="GO:0016887">
    <property type="term" value="F:ATP hydrolysis activity"/>
    <property type="evidence" value="ECO:0007669"/>
    <property type="project" value="InterPro"/>
</dbReference>
<dbReference type="GO" id="GO:0005524">
    <property type="term" value="F:ATP binding"/>
    <property type="evidence" value="ECO:0007669"/>
    <property type="project" value="UniProtKB-KW"/>
</dbReference>
<sequence length="575" mass="63566">MNLLTEFSRSAPNKAYIGIVMGGLAGICYAFLIPLVSLALAGHGAGSSEHTYVFLSFEILEPGFAALFFALCAVIFISRFLSRMTLLWVSIDLTANLRIRMCRLVLRAPVTELESIGPSRLTVVLTEDVNRIVNGAEVLPGLLTSVVSLVGLFGFLLYLNPPVFRLVMMTILFGIITYQVPMYFGMRMFERARNVYDDLQESLRGVIHGARDLKSDDVKRANYFSRVLERRQSALARTNKRAYAICVGAETYGDMLSLLVIGVVAFVIANYYALAREDVISIVMVLLYVSGPIGAILATLPQIVMARTSLNNVNRLFAQMNAEPEPATRPAILPWNTLQLSAVEFGHRRSEQHDGFLVGPLDIVIRRGEITFIVGGNGSGKSTLAKLVSMHYGPSSGSISTDSQLLTEELRAAFRQEITTIFSDYYLFDRLLGPEGSASDAEAVGHLARLGLTDRVAVVDGVFSTLRLSDGQRRRIALMVALIDDKPLVVFDEWAADQDPTFKNVFYHEVLPELKARGKAVVVISHDDRYFDAADQRITMEQGKIRDVWQRSHAQGTPSLRRVEDARTAIGDPTC</sequence>
<feature type="transmembrane region" description="Helical" evidence="7">
    <location>
        <begin position="138"/>
        <end position="158"/>
    </location>
</feature>
<keyword evidence="4 10" id="KW-0067">ATP-binding</keyword>
<evidence type="ECO:0000256" key="1">
    <source>
        <dbReference type="ARBA" id="ARBA00004651"/>
    </source>
</evidence>
<evidence type="ECO:0000259" key="9">
    <source>
        <dbReference type="PROSITE" id="PS50929"/>
    </source>
</evidence>
<evidence type="ECO:0000256" key="2">
    <source>
        <dbReference type="ARBA" id="ARBA00022692"/>
    </source>
</evidence>
<dbReference type="PANTHER" id="PTHR24221:SF654">
    <property type="entry name" value="ATP-BINDING CASSETTE SUB-FAMILY B MEMBER 6"/>
    <property type="match status" value="1"/>
</dbReference>
<proteinExistence type="predicted"/>
<dbReference type="InterPro" id="IPR003593">
    <property type="entry name" value="AAA+_ATPase"/>
</dbReference>
<dbReference type="PROSITE" id="PS50893">
    <property type="entry name" value="ABC_TRANSPORTER_2"/>
    <property type="match status" value="1"/>
</dbReference>
<dbReference type="InterPro" id="IPR027417">
    <property type="entry name" value="P-loop_NTPase"/>
</dbReference>
<dbReference type="GO" id="GO:0005886">
    <property type="term" value="C:plasma membrane"/>
    <property type="evidence" value="ECO:0007669"/>
    <property type="project" value="UniProtKB-SubCell"/>
</dbReference>
<feature type="transmembrane region" description="Helical" evidence="7">
    <location>
        <begin position="62"/>
        <end position="81"/>
    </location>
</feature>
<keyword evidence="5 7" id="KW-1133">Transmembrane helix</keyword>
<feature type="transmembrane region" description="Helical" evidence="7">
    <location>
        <begin position="279"/>
        <end position="300"/>
    </location>
</feature>
<evidence type="ECO:0000313" key="10">
    <source>
        <dbReference type="EMBL" id="CAE6772235.1"/>
    </source>
</evidence>
<feature type="domain" description="ABC transporter" evidence="8">
    <location>
        <begin position="338"/>
        <end position="567"/>
    </location>
</feature>
<dbReference type="Proteomes" id="UP000835243">
    <property type="component" value="Chromosome"/>
</dbReference>
<dbReference type="SUPFAM" id="SSF52540">
    <property type="entry name" value="P-loop containing nucleoside triphosphate hydrolases"/>
    <property type="match status" value="1"/>
</dbReference>
<evidence type="ECO:0000256" key="5">
    <source>
        <dbReference type="ARBA" id="ARBA00022989"/>
    </source>
</evidence>
<evidence type="ECO:0000259" key="8">
    <source>
        <dbReference type="PROSITE" id="PS50893"/>
    </source>
</evidence>
<comment type="subcellular location">
    <subcellularLocation>
        <location evidence="1">Cell membrane</location>
        <topology evidence="1">Multi-pass membrane protein</topology>
    </subcellularLocation>
</comment>
<reference evidence="10" key="1">
    <citation type="submission" date="2021-02" db="EMBL/GenBank/DDBJ databases">
        <authorList>
            <person name="Pothier F. J."/>
        </authorList>
    </citation>
    <scope>NUCLEOTIDE SEQUENCE</scope>
    <source>
        <strain evidence="10">CFBP 1159</strain>
    </source>
</reference>
<dbReference type="SUPFAM" id="SSF90123">
    <property type="entry name" value="ABC transporter transmembrane region"/>
    <property type="match status" value="1"/>
</dbReference>
<dbReference type="GO" id="GO:0015833">
    <property type="term" value="P:peptide transport"/>
    <property type="evidence" value="ECO:0007669"/>
    <property type="project" value="InterPro"/>
</dbReference>
<organism evidence="10">
    <name type="scientific">Xanthomonas arboricola pv. corylina</name>
    <dbReference type="NCBI Taxonomy" id="487821"/>
    <lineage>
        <taxon>Bacteria</taxon>
        <taxon>Pseudomonadati</taxon>
        <taxon>Pseudomonadota</taxon>
        <taxon>Gammaproteobacteria</taxon>
        <taxon>Lysobacterales</taxon>
        <taxon>Lysobacteraceae</taxon>
        <taxon>Xanthomonas</taxon>
    </lineage>
</organism>
<dbReference type="InterPro" id="IPR039421">
    <property type="entry name" value="Type_1_exporter"/>
</dbReference>
<dbReference type="InterPro" id="IPR011527">
    <property type="entry name" value="ABC1_TM_dom"/>
</dbReference>
<evidence type="ECO:0000256" key="7">
    <source>
        <dbReference type="SAM" id="Phobius"/>
    </source>
</evidence>
<dbReference type="InterPro" id="IPR005898">
    <property type="entry name" value="Cyc_pep_transpt_SyrD/YojI"/>
</dbReference>
<feature type="transmembrane region" description="Helical" evidence="7">
    <location>
        <begin position="255"/>
        <end position="273"/>
    </location>
</feature>
<keyword evidence="2 7" id="KW-0812">Transmembrane</keyword>
<dbReference type="PROSITE" id="PS50929">
    <property type="entry name" value="ABC_TM1F"/>
    <property type="match status" value="1"/>
</dbReference>
<dbReference type="EMBL" id="HG992341">
    <property type="protein sequence ID" value="CAE6772235.1"/>
    <property type="molecule type" value="Genomic_DNA"/>
</dbReference>
<dbReference type="InterPro" id="IPR003439">
    <property type="entry name" value="ABC_transporter-like_ATP-bd"/>
</dbReference>
<feature type="transmembrane region" description="Helical" evidence="7">
    <location>
        <begin position="15"/>
        <end position="42"/>
    </location>
</feature>
<dbReference type="SMART" id="SM00382">
    <property type="entry name" value="AAA"/>
    <property type="match status" value="1"/>
</dbReference>
<dbReference type="GO" id="GO:0140359">
    <property type="term" value="F:ABC-type transporter activity"/>
    <property type="evidence" value="ECO:0007669"/>
    <property type="project" value="InterPro"/>
</dbReference>
<dbReference type="PANTHER" id="PTHR24221">
    <property type="entry name" value="ATP-BINDING CASSETTE SUB-FAMILY B"/>
    <property type="match status" value="1"/>
</dbReference>
<dbReference type="Gene3D" id="1.20.1560.10">
    <property type="entry name" value="ABC transporter type 1, transmembrane domain"/>
    <property type="match status" value="1"/>
</dbReference>
<evidence type="ECO:0000256" key="4">
    <source>
        <dbReference type="ARBA" id="ARBA00022840"/>
    </source>
</evidence>
<dbReference type="NCBIfam" id="TIGR01194">
    <property type="entry name" value="cyc_pep_trnsptr"/>
    <property type="match status" value="1"/>
</dbReference>
<feature type="domain" description="ABC transmembrane type-1" evidence="9">
    <location>
        <begin position="17"/>
        <end position="305"/>
    </location>
</feature>
<dbReference type="RefSeq" id="WP_104613714.1">
    <property type="nucleotide sequence ID" value="NZ_CP166095.2"/>
</dbReference>
<name>A0A2S7C271_9XANT</name>
<accession>A0A2S7C271</accession>
<dbReference type="GO" id="GO:1904680">
    <property type="term" value="F:peptide transmembrane transporter activity"/>
    <property type="evidence" value="ECO:0007669"/>
    <property type="project" value="InterPro"/>
</dbReference>
<gene>
    <name evidence="10" type="primary">btuD_5</name>
    <name evidence="10" type="ORF">CFBP1159_21920</name>
</gene>
<protein>
    <submittedName>
        <fullName evidence="10">Vitamin B12 import ATP-binding protein BtuD</fullName>
    </submittedName>
</protein>
<dbReference type="EMBL" id="HG992341">
    <property type="protein sequence ID" value="CAE6772254.1"/>
    <property type="molecule type" value="Genomic_DNA"/>
</dbReference>
<feature type="transmembrane region" description="Helical" evidence="7">
    <location>
        <begin position="164"/>
        <end position="184"/>
    </location>
</feature>
<dbReference type="Pfam" id="PF00664">
    <property type="entry name" value="ABC_membrane"/>
    <property type="match status" value="1"/>
</dbReference>
<evidence type="ECO:0000256" key="6">
    <source>
        <dbReference type="ARBA" id="ARBA00023136"/>
    </source>
</evidence>
<dbReference type="Pfam" id="PF00005">
    <property type="entry name" value="ABC_tran"/>
    <property type="match status" value="1"/>
</dbReference>